<dbReference type="RefSeq" id="WP_353932243.1">
    <property type="nucleotide sequence ID" value="NZ_CP150886.1"/>
</dbReference>
<dbReference type="InterPro" id="IPR011044">
    <property type="entry name" value="Quino_amine_DH_bsu"/>
</dbReference>
<organism evidence="2 3">
    <name type="scientific">Okeanomitos corallinicola TIOX110</name>
    <dbReference type="NCBI Taxonomy" id="3133117"/>
    <lineage>
        <taxon>Bacteria</taxon>
        <taxon>Bacillati</taxon>
        <taxon>Cyanobacteriota</taxon>
        <taxon>Cyanophyceae</taxon>
        <taxon>Nostocales</taxon>
        <taxon>Aphanizomenonaceae</taxon>
        <taxon>Okeanomitos</taxon>
    </lineage>
</organism>
<dbReference type="SUPFAM" id="SSF63829">
    <property type="entry name" value="Calcium-dependent phosphotriesterase"/>
    <property type="match status" value="1"/>
</dbReference>
<dbReference type="EMBL" id="CP150886">
    <property type="protein sequence ID" value="WZB89341.1"/>
    <property type="molecule type" value="Genomic_DNA"/>
</dbReference>
<evidence type="ECO:0000256" key="1">
    <source>
        <dbReference type="SAM" id="Phobius"/>
    </source>
</evidence>
<accession>A0ABZ2UWH9</accession>
<evidence type="ECO:0000313" key="3">
    <source>
        <dbReference type="Proteomes" id="UP001483337"/>
    </source>
</evidence>
<dbReference type="InterPro" id="IPR011042">
    <property type="entry name" value="6-blade_b-propeller_TolB-like"/>
</dbReference>
<proteinExistence type="predicted"/>
<keyword evidence="1" id="KW-0472">Membrane</keyword>
<dbReference type="Gene3D" id="2.120.10.30">
    <property type="entry name" value="TolB, C-terminal domain"/>
    <property type="match status" value="1"/>
</dbReference>
<keyword evidence="1" id="KW-0812">Transmembrane</keyword>
<dbReference type="SUPFAM" id="SSF50969">
    <property type="entry name" value="YVTN repeat-like/Quinoprotein amine dehydrogenase"/>
    <property type="match status" value="1"/>
</dbReference>
<sequence length="736" mass="82859">MSPLQRLAKKSDQLINKLVQNRYWRKKIVFKILLGFTCALVVTFIGMAMNQATTETKTATAPKLTYQTSWVGNTIGKGKLRVQNNIEGMYVTENGKIYTNSKWDEAGTEAGIYQDGKIIASLEDTHGWHRLGGKAVTANSKYIYLAMSQGGMSNQKGYPPDGKTWYSVRRYNLAGKPVPFPNGNGWDKSMLIISEKSEVTGLATTGNKLFVSNADANSVLVFNTETMTKLGSFYVNNPGGIVIDSSGTLWIIENKKGYKDGKVSHYDQSGKKLPQAIVDIVDPTAISLYQKDKLLVAENGIRQQVLIYNIKNRPVKVRTFGVENGIYSGIPGEVDKLKLYGITAVGADQKGNLYINNNGFNTSGTDLRKFSSSGKLEWQLLGLTFMDNADTDPESDGVNLFTKHEQYLMDYSKPAGKQWTYKAYTLNPFKYPQDPRLHIIADGTFFRRIQGRPFLFLTDMFGSKLQIYRFQPKTDGKIAIPAGLFVGTNEQGKAINGNWPPYQPTQGEWIWRDKNGNGGFEQNEYESSKDYPYIGGWWVDNKGDVWKTLRTEDGIRHYPFQGLDNKGNPIYTYRSMEKEKTPSIFRDLRRIEYFPDTDTMYLSGFTFDHPSIGDDAKVIGSEIARFDNWSQGNRTPKWRTVVPYDTTGKREIMTAAMSVAGDYVFAVTVKTAEVYVYKATTGKLVYKFAPGVEVGQESGWVDIPYGIRAFRRANGEYLVFVEENLKGKVLVYRLPI</sequence>
<keyword evidence="1" id="KW-1133">Transmembrane helix</keyword>
<reference evidence="2 3" key="1">
    <citation type="submission" date="2024-04" db="EMBL/GenBank/DDBJ databases">
        <title>Okeanomitos corallinicola gen. &amp; sp. nov. (Nostocales, Cyanobacteria), a new toxic marine heterocyst-forming cyanobacterium from a coral reef.</title>
        <authorList>
            <person name="Li H."/>
            <person name="Li R."/>
            <person name="Kang J."/>
            <person name="Hii K.S."/>
            <person name="Mohamed H.F."/>
            <person name="Xu X."/>
            <person name="Luo Z."/>
        </authorList>
    </citation>
    <scope>NUCLEOTIDE SEQUENCE [LARGE SCALE GENOMIC DNA]</scope>
    <source>
        <strain evidence="2 3">TIOX110</strain>
    </source>
</reference>
<evidence type="ECO:0000313" key="2">
    <source>
        <dbReference type="EMBL" id="WZB89341.1"/>
    </source>
</evidence>
<evidence type="ECO:0008006" key="4">
    <source>
        <dbReference type="Google" id="ProtNLM"/>
    </source>
</evidence>
<dbReference type="Proteomes" id="UP001483337">
    <property type="component" value="Chromosome"/>
</dbReference>
<feature type="transmembrane region" description="Helical" evidence="1">
    <location>
        <begin position="28"/>
        <end position="49"/>
    </location>
</feature>
<name>A0ABZ2UWH9_9CYAN</name>
<gene>
    <name evidence="2" type="ORF">WJM97_06565</name>
</gene>
<protein>
    <recommendedName>
        <fullName evidence="4">NHL repeat-containing protein</fullName>
    </recommendedName>
</protein>
<keyword evidence="3" id="KW-1185">Reference proteome</keyword>